<gene>
    <name evidence="1" type="ORF">GFSPODELE1_LOCUS11033</name>
</gene>
<sequence length="142" mass="16183">MPCFDAVDFVINWFSHSSAEFWIFTETAGLRSSRKSAMRRGTDTDSSLQCNGLRNARVRWATLTSETPSRMDLSNLSFIHIVVSYHKMTRPHVRYPPAPNCLSAGFPVALSAVWDGFIQVFAFVDVRMSWQSGLYEWAHVVF</sequence>
<keyword evidence="2" id="KW-1185">Reference proteome</keyword>
<protein>
    <submittedName>
        <fullName evidence="1">Uncharacterized protein</fullName>
    </submittedName>
</protein>
<proteinExistence type="predicted"/>
<evidence type="ECO:0000313" key="2">
    <source>
        <dbReference type="Proteomes" id="UP001497453"/>
    </source>
</evidence>
<organism evidence="1 2">
    <name type="scientific">Somion occarium</name>
    <dbReference type="NCBI Taxonomy" id="3059160"/>
    <lineage>
        <taxon>Eukaryota</taxon>
        <taxon>Fungi</taxon>
        <taxon>Dikarya</taxon>
        <taxon>Basidiomycota</taxon>
        <taxon>Agaricomycotina</taxon>
        <taxon>Agaricomycetes</taxon>
        <taxon>Polyporales</taxon>
        <taxon>Cerrenaceae</taxon>
        <taxon>Somion</taxon>
    </lineage>
</organism>
<evidence type="ECO:0000313" key="1">
    <source>
        <dbReference type="EMBL" id="CAL1717069.1"/>
    </source>
</evidence>
<name>A0ABP1EDX2_9APHY</name>
<accession>A0ABP1EDX2</accession>
<dbReference type="EMBL" id="OZ037952">
    <property type="protein sequence ID" value="CAL1717069.1"/>
    <property type="molecule type" value="Genomic_DNA"/>
</dbReference>
<reference evidence="2" key="1">
    <citation type="submission" date="2024-04" db="EMBL/GenBank/DDBJ databases">
        <authorList>
            <person name="Shaw F."/>
            <person name="Minotto A."/>
        </authorList>
    </citation>
    <scope>NUCLEOTIDE SEQUENCE [LARGE SCALE GENOMIC DNA]</scope>
</reference>
<dbReference type="Proteomes" id="UP001497453">
    <property type="component" value="Chromosome 9"/>
</dbReference>